<evidence type="ECO:0000313" key="10">
    <source>
        <dbReference type="EMBL" id="KAL2711712.1"/>
    </source>
</evidence>
<organism evidence="10 11">
    <name type="scientific">Vespula squamosa</name>
    <name type="common">Southern yellow jacket</name>
    <name type="synonym">Wasp</name>
    <dbReference type="NCBI Taxonomy" id="30214"/>
    <lineage>
        <taxon>Eukaryota</taxon>
        <taxon>Metazoa</taxon>
        <taxon>Ecdysozoa</taxon>
        <taxon>Arthropoda</taxon>
        <taxon>Hexapoda</taxon>
        <taxon>Insecta</taxon>
        <taxon>Pterygota</taxon>
        <taxon>Neoptera</taxon>
        <taxon>Endopterygota</taxon>
        <taxon>Hymenoptera</taxon>
        <taxon>Apocrita</taxon>
        <taxon>Aculeata</taxon>
        <taxon>Vespoidea</taxon>
        <taxon>Vespidae</taxon>
        <taxon>Vespinae</taxon>
        <taxon>Vespula</taxon>
    </lineage>
</organism>
<evidence type="ECO:0000256" key="3">
    <source>
        <dbReference type="ARBA" id="ARBA00022490"/>
    </source>
</evidence>
<feature type="coiled-coil region" evidence="8">
    <location>
        <begin position="1377"/>
        <end position="1436"/>
    </location>
</feature>
<feature type="coiled-coil region" evidence="8">
    <location>
        <begin position="1972"/>
        <end position="2049"/>
    </location>
</feature>
<sequence length="2066" mass="242598">MVRTNWERIFSLNVSSLTDEEIEDLCPTIMRCNVDEISDTHNLQTLMRISQEMLQYKDNQVESLLVECGELKNTISTLKPDVPKQKTKGNGSLAFVSKYLMLISFYLITDQIVSDSQYEDKTFVKSSDKIETADRETVIQDKNEKIEKLLTELEGLDRENTILKERLGMLREEMEDATERMNEMTDELSAAQSKVLECKEKILDLEHENIALLNQIEELTNQQMDRDKVIDEFGVAIDSRIAEWKELLDEKDAEIHHLRENLSQSLLQSVTSVKEENKSQIVYLNEEISNRDKIITELQSKLSEAVTEINEGTTIIEKLQTSAKKPEKEEKRKEQRELLKKMQDANNQISDLQNALDQAQDDLKLKSTELCEVLSTLRKYQNENHGLTEALHEIKDLKNELNHKREHIEDLVNVVNKLEMLNSYQEMEILALREKLGISEDESISIDNIVKKRREEEKKMQELVRQNKILIDENLEMKSTIRLLKSNRSRLPAKKLDFSSDTIDNSTDFLHSTKLLETAANQVVDFESIQIYHKTDKDIRKQMQLVIEENEALRRGMHEILDSIRSQDGKSSVEVHSYTLERLLEALDVRHLAGWYHPAMRLQEHLNVIQGSNAELRSQLKQIRKELNRKDAILQDLALSKGIDLERLNTEDSDDNKIMYISEIKNMETMHQKEIEEREKEKGSLIEENNDLRYTIDSLNLQLEIYEKDRVTLETSEDEVKKAFAIKTKEYIEVANELLSLKRKIVLLQELLNNETVKIYNYQKNMVEKEGSLKSALTDASKHNKVLECEIIRLQSNLSNSISITEYSDLKEKFEELNIRYRFVLEKDRIFLDKREIELLKDELDLTKKEKSQLIDLLKEDISKEDENDIGRQLKDYKAKELMERQRADHMTKLHEISQSQLAKCESKVQEITDINCELQEKFIEIHKKLSKIVSSQSIRENNMDDFESSTDVEETLKIDNDTLKRKLEIAEEEAKLQYTLNSLNTLELDNLRHQILDLQAISEDKATISRLNFELASKKSNEMELNARRSQLESEISYLQEERERSMINSDKMRANMQYYRKQCDDRCRTYIDVIDFLQSQYAGSSSISSLDRLTSMVEKLKTDRIELDMEMKKAKEFSNRVISQQETLTNRLEIVERLKDILEQQIGGESVQDILQKFSENSQYVLNDLKQKRRISHLDNELQMANEKAAKYESMITTMENEMINMQRTWNRRQDEQGVSSDVRIKEMKSDTVEKRSVFVQVTIELDSIEIQTEPYDCCLNKREESDGIVVSPKKKSVREAGNNTEATNDINSIIELKERLADALKLAEDRSEIIVSYESEISDCRERINALNKKIKEKESELLKREINIVEPTLDIIPIESIDCTDKLALRSTVNSLQKIVAQKEETITRYKNLMKEEREEYVEVTCSLEKEIKDLRYKIEFLEGEMKMVDKEKDDVNRIKPLDDDDDDDDDLKKKPSAVHNAAREEEIARMRERINTLEADLHITKELSSRWHRLAEERLKHIDRIRERLEEQHNTELESYRSEITKWQSEADTLRQRLSEDRVVHTKGNISLMKELQEKDDKIHELSLNCQQLQNEIELLGATNRSFPTRVIDHCDELRIHDIVPSTQRDQPQSQNQIDILRKQLQSLMEKEKMYKHEIAELKQRVSRGYMAVKTQEKKISQREMQLERKVKSLEEELEKMRTQLQREYLIQETRRAKTAEELSLWEKQKKWQQTAEKLQEKLKEKTNEYIKLNSNHEKLRSLVSCMEREKWFLKSKIKEEAPNVLNDIPSRPISAAHQSLVIDLQKECQTLRERISELERENSHELLKKIDEQKNCISSLEAVTKGNEYVVEKLQKLETTRDLLERANLKLESENFELRLEIEKANADTPRLREKVEHLERYIELLKVEKSSDSTPRSSNREHQPLNSKKPVLELEKTIFTLKRIVEKLQAENKRLKFNSKRNYFVSSVQGKKVYNGSEKPYEKLYEEAQKKVIDLETDLQLAEQRITMLEKTQKEDENSEINILKQQLSHKSELLEKVKQLLTRAAINEKTLRQRLQQLESKQTLSPIPECYVTVPNLD</sequence>
<protein>
    <submittedName>
        <fullName evidence="10">Centrosomal protein of 290 kDa-like isoform X1</fullName>
    </submittedName>
</protein>
<evidence type="ECO:0000256" key="1">
    <source>
        <dbReference type="ARBA" id="ARBA00004120"/>
    </source>
</evidence>
<keyword evidence="11" id="KW-1185">Reference proteome</keyword>
<feature type="coiled-coil region" evidence="8">
    <location>
        <begin position="1177"/>
        <end position="1211"/>
    </location>
</feature>
<comment type="subcellular location">
    <subcellularLocation>
        <location evidence="1">Cytoplasm</location>
        <location evidence="1">Cytoskeleton</location>
        <location evidence="1">Cilium basal body</location>
    </subcellularLocation>
    <subcellularLocation>
        <location evidence="2">Cytoplasm</location>
        <location evidence="2">Cytoskeleton</location>
        <location evidence="2">Microtubule organizing center</location>
        <location evidence="2">Centrosome</location>
    </subcellularLocation>
</comment>
<evidence type="ECO:0000256" key="8">
    <source>
        <dbReference type="SAM" id="Coils"/>
    </source>
</evidence>
<evidence type="ECO:0000256" key="5">
    <source>
        <dbReference type="ARBA" id="ARBA00023054"/>
    </source>
</evidence>
<feature type="coiled-coil region" evidence="8">
    <location>
        <begin position="606"/>
        <end position="633"/>
    </location>
</feature>
<dbReference type="Gene3D" id="1.10.287.1490">
    <property type="match status" value="1"/>
</dbReference>
<proteinExistence type="predicted"/>
<dbReference type="Proteomes" id="UP001607302">
    <property type="component" value="Unassembled WGS sequence"/>
</dbReference>
<keyword evidence="4" id="KW-0970">Cilium biogenesis/degradation</keyword>
<keyword evidence="3" id="KW-0963">Cytoplasm</keyword>
<gene>
    <name evidence="10" type="ORF">V1478_018733</name>
</gene>
<evidence type="ECO:0000313" key="11">
    <source>
        <dbReference type="Proteomes" id="UP001607302"/>
    </source>
</evidence>
<feature type="coiled-coil region" evidence="8">
    <location>
        <begin position="1092"/>
        <end position="1147"/>
    </location>
</feature>
<feature type="coiled-coil region" evidence="8">
    <location>
        <begin position="1787"/>
        <end position="1814"/>
    </location>
</feature>
<evidence type="ECO:0000256" key="2">
    <source>
        <dbReference type="ARBA" id="ARBA00004300"/>
    </source>
</evidence>
<dbReference type="GO" id="GO:0005813">
    <property type="term" value="C:centrosome"/>
    <property type="evidence" value="ECO:0007669"/>
    <property type="project" value="UniProtKB-SubCell"/>
</dbReference>
<comment type="caution">
    <text evidence="10">The sequence shown here is derived from an EMBL/GenBank/DDBJ whole genome shotgun (WGS) entry which is preliminary data.</text>
</comment>
<keyword evidence="5 8" id="KW-0175">Coiled coil</keyword>
<evidence type="ECO:0000256" key="7">
    <source>
        <dbReference type="ARBA" id="ARBA00023273"/>
    </source>
</evidence>
<reference evidence="10 11" key="1">
    <citation type="journal article" date="2024" name="Ann. Entomol. Soc. Am.">
        <title>Genomic analyses of the southern and eastern yellowjacket wasps (Hymenoptera: Vespidae) reveal evolutionary signatures of social life.</title>
        <authorList>
            <person name="Catto M.A."/>
            <person name="Caine P.B."/>
            <person name="Orr S.E."/>
            <person name="Hunt B.G."/>
            <person name="Goodisman M.A.D."/>
        </authorList>
    </citation>
    <scope>NUCLEOTIDE SEQUENCE [LARGE SCALE GENOMIC DNA]</scope>
    <source>
        <strain evidence="10">233</strain>
        <tissue evidence="10">Head and thorax</tissue>
    </source>
</reference>
<dbReference type="EMBL" id="JAUDFV010000173">
    <property type="protein sequence ID" value="KAL2711712.1"/>
    <property type="molecule type" value="Genomic_DNA"/>
</dbReference>
<feature type="coiled-coil region" evidence="8">
    <location>
        <begin position="1293"/>
        <end position="1351"/>
    </location>
</feature>
<keyword evidence="6" id="KW-0206">Cytoskeleton</keyword>
<dbReference type="GO" id="GO:0030030">
    <property type="term" value="P:cell projection organization"/>
    <property type="evidence" value="ECO:0007669"/>
    <property type="project" value="UniProtKB-KW"/>
</dbReference>
<evidence type="ECO:0000256" key="4">
    <source>
        <dbReference type="ARBA" id="ARBA00022794"/>
    </source>
</evidence>
<evidence type="ECO:0000256" key="9">
    <source>
        <dbReference type="SAM" id="MobiDB-lite"/>
    </source>
</evidence>
<feature type="coiled-coil region" evidence="8">
    <location>
        <begin position="1623"/>
        <end position="1748"/>
    </location>
</feature>
<feature type="coiled-coil region" evidence="8">
    <location>
        <begin position="1016"/>
        <end position="1043"/>
    </location>
</feature>
<feature type="coiled-coil region" evidence="8">
    <location>
        <begin position="446"/>
        <end position="473"/>
    </location>
</feature>
<dbReference type="PANTHER" id="PTHR18879">
    <property type="entry name" value="CENTROSOMAL PROTEIN OF 290 KDA"/>
    <property type="match status" value="1"/>
</dbReference>
<feature type="coiled-coil region" evidence="8">
    <location>
        <begin position="807"/>
        <end position="857"/>
    </location>
</feature>
<accession>A0ABD1ZUB1</accession>
<dbReference type="PANTHER" id="PTHR18879:SF20">
    <property type="entry name" value="CENTROSOMAL PROTEIN OF 290 KDA"/>
    <property type="match status" value="1"/>
</dbReference>
<feature type="coiled-coil region" evidence="8">
    <location>
        <begin position="325"/>
        <end position="414"/>
    </location>
</feature>
<name>A0ABD1ZUB1_VESSQ</name>
<feature type="coiled-coil region" evidence="8">
    <location>
        <begin position="1840"/>
        <end position="1874"/>
    </location>
</feature>
<feature type="region of interest" description="Disordered" evidence="9">
    <location>
        <begin position="1442"/>
        <end position="1466"/>
    </location>
</feature>
<dbReference type="InterPro" id="IPR026201">
    <property type="entry name" value="Cep290"/>
</dbReference>
<feature type="coiled-coil region" evidence="8">
    <location>
        <begin position="689"/>
        <end position="716"/>
    </location>
</feature>
<feature type="coiled-coil region" evidence="8">
    <location>
        <begin position="139"/>
        <end position="261"/>
    </location>
</feature>
<keyword evidence="7" id="KW-0966">Cell projection</keyword>
<evidence type="ECO:0000256" key="6">
    <source>
        <dbReference type="ARBA" id="ARBA00023212"/>
    </source>
</evidence>